<comment type="caution">
    <text evidence="2">The sequence shown here is derived from an EMBL/GenBank/DDBJ whole genome shotgun (WGS) entry which is preliminary data.</text>
</comment>
<accession>A0ABV0JCU7</accession>
<dbReference type="EMBL" id="JAMPKM010000015">
    <property type="protein sequence ID" value="MEP0819610.1"/>
    <property type="molecule type" value="Genomic_DNA"/>
</dbReference>
<keyword evidence="3" id="KW-1185">Reference proteome</keyword>
<gene>
    <name evidence="2" type="ORF">NC998_21150</name>
</gene>
<reference evidence="2 3" key="1">
    <citation type="submission" date="2022-04" db="EMBL/GenBank/DDBJ databases">
        <title>Positive selection, recombination, and allopatry shape intraspecific diversity of widespread and dominant cyanobacteria.</title>
        <authorList>
            <person name="Wei J."/>
            <person name="Shu W."/>
            <person name="Hu C."/>
        </authorList>
    </citation>
    <scope>NUCLEOTIDE SEQUENCE [LARGE SCALE GENOMIC DNA]</scope>
    <source>
        <strain evidence="2 3">GB2-A4</strain>
    </source>
</reference>
<evidence type="ECO:0000313" key="3">
    <source>
        <dbReference type="Proteomes" id="UP001464891"/>
    </source>
</evidence>
<dbReference type="RefSeq" id="WP_190440655.1">
    <property type="nucleotide sequence ID" value="NZ_JAMPKM010000015.1"/>
</dbReference>
<proteinExistence type="predicted"/>
<evidence type="ECO:0000256" key="1">
    <source>
        <dbReference type="SAM" id="MobiDB-lite"/>
    </source>
</evidence>
<feature type="compositionally biased region" description="Polar residues" evidence="1">
    <location>
        <begin position="78"/>
        <end position="97"/>
    </location>
</feature>
<dbReference type="Proteomes" id="UP001464891">
    <property type="component" value="Unassembled WGS sequence"/>
</dbReference>
<sequence>MVVIQPTDKWNSRTVATPHGLVKRPPGARSFEVTAQKGQWLIDNKFATVATESPAPERAHPPVNSSLNTEILSEAQPVVTTSEQYSAEASGQTSAEQTDPPPVLEPWQQKLLEFFNSQQPGAIAEAIRGIGPKTDEDLIAARPLTWEKIEGILSDRQMDAAKKWTESSSH</sequence>
<feature type="region of interest" description="Disordered" evidence="1">
    <location>
        <begin position="78"/>
        <end position="105"/>
    </location>
</feature>
<name>A0ABV0JCU7_9CYAN</name>
<evidence type="ECO:0000313" key="2">
    <source>
        <dbReference type="EMBL" id="MEP0819610.1"/>
    </source>
</evidence>
<protein>
    <submittedName>
        <fullName evidence="2">Uncharacterized protein</fullName>
    </submittedName>
</protein>
<organism evidence="2 3">
    <name type="scientific">Trichocoleus desertorum GB2-A4</name>
    <dbReference type="NCBI Taxonomy" id="2933944"/>
    <lineage>
        <taxon>Bacteria</taxon>
        <taxon>Bacillati</taxon>
        <taxon>Cyanobacteriota</taxon>
        <taxon>Cyanophyceae</taxon>
        <taxon>Leptolyngbyales</taxon>
        <taxon>Trichocoleusaceae</taxon>
        <taxon>Trichocoleus</taxon>
    </lineage>
</organism>